<dbReference type="Proteomes" id="UP000001555">
    <property type="component" value="Unassembled WGS sequence"/>
</dbReference>
<dbReference type="AlphaFoldDB" id="B7PWX9"/>
<dbReference type="VEuPathDB" id="VectorBase:ISCI007586"/>
<gene>
    <name evidence="2" type="ORF">IscW_ISCW007586</name>
</gene>
<evidence type="ECO:0000313" key="3">
    <source>
        <dbReference type="EnsemblMetazoa" id="ISCW007586-PA"/>
    </source>
</evidence>
<dbReference type="EMBL" id="ABJB010826347">
    <property type="status" value="NOT_ANNOTATED_CDS"/>
    <property type="molecule type" value="Genomic_DNA"/>
</dbReference>
<reference evidence="2 4" key="1">
    <citation type="submission" date="2008-03" db="EMBL/GenBank/DDBJ databases">
        <title>Annotation of Ixodes scapularis.</title>
        <authorList>
            <consortium name="Ixodes scapularis Genome Project Consortium"/>
            <person name="Caler E."/>
            <person name="Hannick L.I."/>
            <person name="Bidwell S."/>
            <person name="Joardar V."/>
            <person name="Thiagarajan M."/>
            <person name="Amedeo P."/>
            <person name="Galinsky K.J."/>
            <person name="Schobel S."/>
            <person name="Inman J."/>
            <person name="Hostetler J."/>
            <person name="Miller J."/>
            <person name="Hammond M."/>
            <person name="Megy K."/>
            <person name="Lawson D."/>
            <person name="Kodira C."/>
            <person name="Sutton G."/>
            <person name="Meyer J."/>
            <person name="Hill C.A."/>
            <person name="Birren B."/>
            <person name="Nene V."/>
            <person name="Collins F."/>
            <person name="Alarcon-Chaidez F."/>
            <person name="Wikel S."/>
            <person name="Strausberg R."/>
        </authorList>
    </citation>
    <scope>NUCLEOTIDE SEQUENCE [LARGE SCALE GENOMIC DNA]</scope>
    <source>
        <strain evidence="4">Wikel</strain>
        <strain evidence="2">Wikel colony</strain>
    </source>
</reference>
<evidence type="ECO:0000259" key="1">
    <source>
        <dbReference type="Pfam" id="PF01370"/>
    </source>
</evidence>
<dbReference type="VEuPathDB" id="VectorBase:ISCW007586"/>
<dbReference type="EMBL" id="DS810818">
    <property type="protein sequence ID" value="EEC11101.1"/>
    <property type="molecule type" value="Genomic_DNA"/>
</dbReference>
<dbReference type="HOGENOM" id="CLU_007383_18_2_1"/>
<feature type="non-terminal residue" evidence="2">
    <location>
        <position position="1"/>
    </location>
</feature>
<dbReference type="Pfam" id="PF01370">
    <property type="entry name" value="Epimerase"/>
    <property type="match status" value="1"/>
</dbReference>
<proteinExistence type="predicted"/>
<protein>
    <submittedName>
        <fullName evidence="2 3">GDP-L-fucose synthetase, putative</fullName>
        <ecNumber evidence="2">1.1.1.271</ecNumber>
    </submittedName>
</protein>
<dbReference type="OrthoDB" id="202470at2759"/>
<dbReference type="Gene3D" id="3.40.50.720">
    <property type="entry name" value="NAD(P)-binding Rossmann-like Domain"/>
    <property type="match status" value="1"/>
</dbReference>
<keyword evidence="4" id="KW-1185">Reference proteome</keyword>
<dbReference type="EC" id="1.1.1.271" evidence="2"/>
<dbReference type="InterPro" id="IPR001509">
    <property type="entry name" value="Epimerase_deHydtase"/>
</dbReference>
<organism>
    <name type="scientific">Ixodes scapularis</name>
    <name type="common">Black-legged tick</name>
    <name type="synonym">Deer tick</name>
    <dbReference type="NCBI Taxonomy" id="6945"/>
    <lineage>
        <taxon>Eukaryota</taxon>
        <taxon>Metazoa</taxon>
        <taxon>Ecdysozoa</taxon>
        <taxon>Arthropoda</taxon>
        <taxon>Chelicerata</taxon>
        <taxon>Arachnida</taxon>
        <taxon>Acari</taxon>
        <taxon>Parasitiformes</taxon>
        <taxon>Ixodida</taxon>
        <taxon>Ixodoidea</taxon>
        <taxon>Ixodidae</taxon>
        <taxon>Ixodinae</taxon>
        <taxon>Ixodes</taxon>
    </lineage>
</organism>
<dbReference type="EMBL" id="ABJB010819476">
    <property type="status" value="NOT_ANNOTATED_CDS"/>
    <property type="molecule type" value="Genomic_DNA"/>
</dbReference>
<dbReference type="PANTHER" id="PTHR43238">
    <property type="entry name" value="GDP-L-FUCOSE SYNTHASE"/>
    <property type="match status" value="1"/>
</dbReference>
<dbReference type="SUPFAM" id="SSF51735">
    <property type="entry name" value="NAD(P)-binding Rossmann-fold domains"/>
    <property type="match status" value="1"/>
</dbReference>
<sequence>NAVETEALFAKHRPTHVIHLAASHGGLYSHLKHGLQFLRDNVYMDDNVLQACRKTGVRKLVSSLSNCIFPAKATYPINEHMIHDGPPSVCHSGFAYARRLLDIKSRMYHSKHNCQFVSVIPANVFGPHGNFSPEGGHVIPSLIAKTYDAKGAARAIESSGKPLEILGTGRALRQFIYSADVARLIVWVLREYEEPDPIILSVDESDEISILELVQVITRTIGYQGNV</sequence>
<dbReference type="GO" id="GO:0050577">
    <property type="term" value="F:GDP-L-fucose synthase activity"/>
    <property type="evidence" value="ECO:0000318"/>
    <property type="project" value="GO_Central"/>
</dbReference>
<dbReference type="FunFam" id="3.40.50.720:FF:001297">
    <property type="entry name" value="Tissue-specific transplantation antigen P35B"/>
    <property type="match status" value="1"/>
</dbReference>
<evidence type="ECO:0000313" key="4">
    <source>
        <dbReference type="Proteomes" id="UP000001555"/>
    </source>
</evidence>
<feature type="non-terminal residue" evidence="2">
    <location>
        <position position="227"/>
    </location>
</feature>
<dbReference type="PaxDb" id="6945-B7PWX9"/>
<feature type="domain" description="NAD-dependent epimerase/dehydratase" evidence="1">
    <location>
        <begin position="4"/>
        <end position="195"/>
    </location>
</feature>
<name>B7PWX9_IXOSC</name>
<accession>B7PWX9</accession>
<dbReference type="EnsemblMetazoa" id="ISCW007586-RA">
    <property type="protein sequence ID" value="ISCW007586-PA"/>
    <property type="gene ID" value="ISCW007586"/>
</dbReference>
<dbReference type="EMBL" id="ABJB010811741">
    <property type="status" value="NOT_ANNOTATED_CDS"/>
    <property type="molecule type" value="Genomic_DNA"/>
</dbReference>
<dbReference type="VEuPathDB" id="VectorBase:ISCP_007482"/>
<dbReference type="Gene3D" id="3.90.25.10">
    <property type="entry name" value="UDP-galactose 4-epimerase, domain 1"/>
    <property type="match status" value="1"/>
</dbReference>
<keyword evidence="2" id="KW-0560">Oxidoreductase</keyword>
<dbReference type="EMBL" id="ABJB011104647">
    <property type="status" value="NOT_ANNOTATED_CDS"/>
    <property type="molecule type" value="Genomic_DNA"/>
</dbReference>
<reference evidence="3" key="2">
    <citation type="submission" date="2020-05" db="UniProtKB">
        <authorList>
            <consortium name="EnsemblMetazoa"/>
        </authorList>
    </citation>
    <scope>IDENTIFICATION</scope>
    <source>
        <strain evidence="3">wikel</strain>
    </source>
</reference>
<dbReference type="PANTHER" id="PTHR43238:SF1">
    <property type="entry name" value="GDP-L-FUCOSE SYNTHASE"/>
    <property type="match status" value="1"/>
</dbReference>
<evidence type="ECO:0000313" key="2">
    <source>
        <dbReference type="EMBL" id="EEC11101.1"/>
    </source>
</evidence>
<dbReference type="STRING" id="6945.B7PWX9"/>
<dbReference type="InterPro" id="IPR036291">
    <property type="entry name" value="NAD(P)-bd_dom_sf"/>
</dbReference>